<dbReference type="PANTHER" id="PTHR43663">
    <property type="entry name" value="CHROMATE TRANSPORT PROTEIN-RELATED"/>
    <property type="match status" value="1"/>
</dbReference>
<evidence type="ECO:0000256" key="5">
    <source>
        <dbReference type="ARBA" id="ARBA00022989"/>
    </source>
</evidence>
<evidence type="ECO:0000313" key="8">
    <source>
        <dbReference type="EMBL" id="GIL38798.1"/>
    </source>
</evidence>
<evidence type="ECO:0000256" key="6">
    <source>
        <dbReference type="ARBA" id="ARBA00023136"/>
    </source>
</evidence>
<feature type="transmembrane region" description="Helical" evidence="7">
    <location>
        <begin position="69"/>
        <end position="93"/>
    </location>
</feature>
<dbReference type="AlphaFoldDB" id="A0A8S8X6I1"/>
<keyword evidence="9" id="KW-1185">Reference proteome</keyword>
<proteinExistence type="inferred from homology"/>
<dbReference type="PANTHER" id="PTHR43663:SF1">
    <property type="entry name" value="CHROMATE TRANSPORTER"/>
    <property type="match status" value="1"/>
</dbReference>
<evidence type="ECO:0000313" key="9">
    <source>
        <dbReference type="Proteomes" id="UP000681075"/>
    </source>
</evidence>
<evidence type="ECO:0000256" key="7">
    <source>
        <dbReference type="SAM" id="Phobius"/>
    </source>
</evidence>
<dbReference type="GO" id="GO:0005886">
    <property type="term" value="C:plasma membrane"/>
    <property type="evidence" value="ECO:0007669"/>
    <property type="project" value="UniProtKB-SubCell"/>
</dbReference>
<evidence type="ECO:0000256" key="3">
    <source>
        <dbReference type="ARBA" id="ARBA00022475"/>
    </source>
</evidence>
<dbReference type="EMBL" id="BOPV01000001">
    <property type="protein sequence ID" value="GIL38798.1"/>
    <property type="molecule type" value="Genomic_DNA"/>
</dbReference>
<accession>A0A8S8X6I1</accession>
<keyword evidence="5 7" id="KW-1133">Transmembrane helix</keyword>
<dbReference type="Pfam" id="PF02417">
    <property type="entry name" value="Chromate_transp"/>
    <property type="match status" value="1"/>
</dbReference>
<dbReference type="InterPro" id="IPR052518">
    <property type="entry name" value="CHR_Transporter"/>
</dbReference>
<name>A0A8S8X6I1_9PROT</name>
<comment type="caution">
    <text evidence="8">The sequence shown here is derived from an EMBL/GenBank/DDBJ whole genome shotgun (WGS) entry which is preliminary data.</text>
</comment>
<organism evidence="8 9">
    <name type="scientific">Roseiterribacter gracilis</name>
    <dbReference type="NCBI Taxonomy" id="2812848"/>
    <lineage>
        <taxon>Bacteria</taxon>
        <taxon>Pseudomonadati</taxon>
        <taxon>Pseudomonadota</taxon>
        <taxon>Alphaproteobacteria</taxon>
        <taxon>Rhodospirillales</taxon>
        <taxon>Roseiterribacteraceae</taxon>
        <taxon>Roseiterribacter</taxon>
    </lineage>
</organism>
<dbReference type="Proteomes" id="UP000681075">
    <property type="component" value="Unassembled WGS sequence"/>
</dbReference>
<sequence>MSTLITLFVIFGSMSLLAIGGANSTVPEMQRLIVAQGWMDASQFAHLFAISQASPGPNMLIAPLVGWQVAGGAGALTGLIGICGPSCTLTYLLARAGDRFNSNPYFARVRAGLVPLSIGLVLATGAILAQSADHDVMHGLVTAVAAAGTIWTMRNPLWFLIFGAVVGALSL</sequence>
<keyword evidence="6 7" id="KW-0472">Membrane</keyword>
<evidence type="ECO:0000256" key="2">
    <source>
        <dbReference type="ARBA" id="ARBA00005262"/>
    </source>
</evidence>
<comment type="similarity">
    <text evidence="2">Belongs to the chromate ion transporter (CHR) (TC 2.A.51) family.</text>
</comment>
<keyword evidence="3" id="KW-1003">Cell membrane</keyword>
<feature type="transmembrane region" description="Helical" evidence="7">
    <location>
        <begin position="105"/>
        <end position="128"/>
    </location>
</feature>
<gene>
    <name evidence="8" type="ORF">TMPK1_10350</name>
</gene>
<dbReference type="RefSeq" id="WP_420241856.1">
    <property type="nucleotide sequence ID" value="NZ_BOPV01000001.1"/>
</dbReference>
<feature type="transmembrane region" description="Helical" evidence="7">
    <location>
        <begin position="140"/>
        <end position="169"/>
    </location>
</feature>
<keyword evidence="4 7" id="KW-0812">Transmembrane</keyword>
<evidence type="ECO:0000256" key="4">
    <source>
        <dbReference type="ARBA" id="ARBA00022692"/>
    </source>
</evidence>
<evidence type="ECO:0000256" key="1">
    <source>
        <dbReference type="ARBA" id="ARBA00004651"/>
    </source>
</evidence>
<reference evidence="8" key="1">
    <citation type="submission" date="2021-02" db="EMBL/GenBank/DDBJ databases">
        <title>Genome sequence of Rhodospirillales sp. strain TMPK1 isolated from soil.</title>
        <authorList>
            <person name="Nakai R."/>
            <person name="Kusada H."/>
            <person name="Tamaki H."/>
        </authorList>
    </citation>
    <scope>NUCLEOTIDE SEQUENCE</scope>
    <source>
        <strain evidence="8">TMPK1</strain>
    </source>
</reference>
<dbReference type="InterPro" id="IPR003370">
    <property type="entry name" value="Chromate_transpt"/>
</dbReference>
<comment type="subcellular location">
    <subcellularLocation>
        <location evidence="1">Cell membrane</location>
        <topology evidence="1">Multi-pass membrane protein</topology>
    </subcellularLocation>
</comment>
<protein>
    <submittedName>
        <fullName evidence="8">Chromate transporter</fullName>
    </submittedName>
</protein>
<dbReference type="GO" id="GO:0015109">
    <property type="term" value="F:chromate transmembrane transporter activity"/>
    <property type="evidence" value="ECO:0007669"/>
    <property type="project" value="InterPro"/>
</dbReference>